<dbReference type="EMBL" id="CP036316">
    <property type="protein sequence ID" value="QDT62823.1"/>
    <property type="molecule type" value="Genomic_DNA"/>
</dbReference>
<keyword evidence="3" id="KW-1185">Reference proteome</keyword>
<dbReference type="NCBIfam" id="TIGR02532">
    <property type="entry name" value="IV_pilin_GFxxxE"/>
    <property type="match status" value="1"/>
</dbReference>
<dbReference type="InterPro" id="IPR012902">
    <property type="entry name" value="N_methyl_site"/>
</dbReference>
<dbReference type="OrthoDB" id="249131at2"/>
<dbReference type="Pfam" id="PF07596">
    <property type="entry name" value="SBP_bac_10"/>
    <property type="match status" value="1"/>
</dbReference>
<dbReference type="Proteomes" id="UP000319976">
    <property type="component" value="Chromosome"/>
</dbReference>
<organism evidence="2 3">
    <name type="scientific">Calycomorphotria hydatis</name>
    <dbReference type="NCBI Taxonomy" id="2528027"/>
    <lineage>
        <taxon>Bacteria</taxon>
        <taxon>Pseudomonadati</taxon>
        <taxon>Planctomycetota</taxon>
        <taxon>Planctomycetia</taxon>
        <taxon>Planctomycetales</taxon>
        <taxon>Planctomycetaceae</taxon>
        <taxon>Calycomorphotria</taxon>
    </lineage>
</organism>
<evidence type="ECO:0000313" key="2">
    <source>
        <dbReference type="EMBL" id="QDT62823.1"/>
    </source>
</evidence>
<dbReference type="PROSITE" id="PS00409">
    <property type="entry name" value="PROKAR_NTER_METHYL"/>
    <property type="match status" value="1"/>
</dbReference>
<reference evidence="2 3" key="1">
    <citation type="submission" date="2019-02" db="EMBL/GenBank/DDBJ databases">
        <title>Deep-cultivation of Planctomycetes and their phenomic and genomic characterization uncovers novel biology.</title>
        <authorList>
            <person name="Wiegand S."/>
            <person name="Jogler M."/>
            <person name="Boedeker C."/>
            <person name="Pinto D."/>
            <person name="Vollmers J."/>
            <person name="Rivas-Marin E."/>
            <person name="Kohn T."/>
            <person name="Peeters S.H."/>
            <person name="Heuer A."/>
            <person name="Rast P."/>
            <person name="Oberbeckmann S."/>
            <person name="Bunk B."/>
            <person name="Jeske O."/>
            <person name="Meyerdierks A."/>
            <person name="Storesund J.E."/>
            <person name="Kallscheuer N."/>
            <person name="Luecker S."/>
            <person name="Lage O.M."/>
            <person name="Pohl T."/>
            <person name="Merkel B.J."/>
            <person name="Hornburger P."/>
            <person name="Mueller R.-W."/>
            <person name="Bruemmer F."/>
            <person name="Labrenz M."/>
            <person name="Spormann A.M."/>
            <person name="Op den Camp H."/>
            <person name="Overmann J."/>
            <person name="Amann R."/>
            <person name="Jetten M.S.M."/>
            <person name="Mascher T."/>
            <person name="Medema M.H."/>
            <person name="Devos D.P."/>
            <person name="Kaster A.-K."/>
            <person name="Ovreas L."/>
            <person name="Rohde M."/>
            <person name="Galperin M.Y."/>
            <person name="Jogler C."/>
        </authorList>
    </citation>
    <scope>NUCLEOTIDE SEQUENCE [LARGE SCALE GENOMIC DNA]</scope>
    <source>
        <strain evidence="2 3">V22</strain>
    </source>
</reference>
<gene>
    <name evidence="2" type="primary">xcpT_2</name>
    <name evidence="2" type="ORF">V22_00210</name>
</gene>
<dbReference type="InterPro" id="IPR045584">
    <property type="entry name" value="Pilin-like"/>
</dbReference>
<accession>A0A517T371</accession>
<dbReference type="InterPro" id="IPR027558">
    <property type="entry name" value="Pre_pil_HX9DG_C"/>
</dbReference>
<dbReference type="PANTHER" id="PTHR30093">
    <property type="entry name" value="GENERAL SECRETION PATHWAY PROTEIN G"/>
    <property type="match status" value="1"/>
</dbReference>
<name>A0A517T371_9PLAN</name>
<feature type="domain" description="DUF1559" evidence="1">
    <location>
        <begin position="32"/>
        <end position="337"/>
    </location>
</feature>
<proteinExistence type="predicted"/>
<sequence length="373" mass="40514">MKAQARGFTLVELLVVIAIISLLIALLLPAVQQAREAARRSQCKNNLKQIGLAMHNYHDNYRTFPPGCVFHGSVSSSASARANREADPCDEVQPTNTVDFDAICWSWNAYILPFMEEANRYEKLDVGRNPGEVVLQAVGSDGSAGTLDDDHELVLAIQNPIESYRCPSSPGPQQNDRVNFFLDGCYASPQTNSIQSATTNYVGSNSSTLIFPRMSSSKCDSSASDGVLFVNSRIRMRDITDGTSNTILVGERGYGFIRDGASNPPAIDDFSDAGAAIFTGWTSDDSNGSRMAFAGGRRGINNFATTNMFGYNSYHVGGAQFVMCDGSVQFLSENIELRTDGGANWYDPGNKNSRNSVFEYLISRSGGEVATQF</sequence>
<dbReference type="KEGG" id="chya:V22_00210"/>
<dbReference type="AlphaFoldDB" id="A0A517T371"/>
<evidence type="ECO:0000313" key="3">
    <source>
        <dbReference type="Proteomes" id="UP000319976"/>
    </source>
</evidence>
<dbReference type="NCBIfam" id="TIGR04294">
    <property type="entry name" value="pre_pil_HX9DG"/>
    <property type="match status" value="1"/>
</dbReference>
<dbReference type="PANTHER" id="PTHR30093:SF2">
    <property type="entry name" value="TYPE II SECRETION SYSTEM PROTEIN H"/>
    <property type="match status" value="1"/>
</dbReference>
<dbReference type="SUPFAM" id="SSF54523">
    <property type="entry name" value="Pili subunits"/>
    <property type="match status" value="1"/>
</dbReference>
<protein>
    <submittedName>
        <fullName evidence="2">Type II secretion system protein G</fullName>
    </submittedName>
</protein>
<dbReference type="InterPro" id="IPR011453">
    <property type="entry name" value="DUF1559"/>
</dbReference>
<evidence type="ECO:0000259" key="1">
    <source>
        <dbReference type="Pfam" id="PF07596"/>
    </source>
</evidence>
<dbReference type="Pfam" id="PF07963">
    <property type="entry name" value="N_methyl"/>
    <property type="match status" value="1"/>
</dbReference>
<dbReference type="RefSeq" id="WP_145258647.1">
    <property type="nucleotide sequence ID" value="NZ_CP036316.1"/>
</dbReference>
<dbReference type="Gene3D" id="3.30.700.10">
    <property type="entry name" value="Glycoprotein, Type 4 Pilin"/>
    <property type="match status" value="1"/>
</dbReference>